<dbReference type="EMBL" id="CAXAMN010023306">
    <property type="protein sequence ID" value="CAK9076627.1"/>
    <property type="molecule type" value="Genomic_DNA"/>
</dbReference>
<keyword evidence="2" id="KW-1185">Reference proteome</keyword>
<organism evidence="1 2">
    <name type="scientific">Durusdinium trenchii</name>
    <dbReference type="NCBI Taxonomy" id="1381693"/>
    <lineage>
        <taxon>Eukaryota</taxon>
        <taxon>Sar</taxon>
        <taxon>Alveolata</taxon>
        <taxon>Dinophyceae</taxon>
        <taxon>Suessiales</taxon>
        <taxon>Symbiodiniaceae</taxon>
        <taxon>Durusdinium</taxon>
    </lineage>
</organism>
<sequence length="419" mass="47187">MSLWGSQKRPKDKLDISGLKEFMQIHVSLRKFYFDLLYPPGPNGRRRAMLRLGALWCESLGAKGAPYRLWSCLAPPLVVVTLPVGDPMHKHPALGLQVQEASAVFSAAPKDGPELRTFMLFDEHISALFAEGGAMPTTNCLGTRQSVFSTTPLISVAISPEDFVRSRSAPGGGSMSESVYRKTPLPVRLDLNKRNTREQLSQGTDDQRGVLQGAGVACPTTESQKDCNEVMRKDLEQWLVDHGISGPPPSPEVEQRAMWQWIRDFHKEYSDDWYTRNMPRLRDQFRPIFVQQMKRMREQEAKAHPVEPAAGDLLDLGPYTPQQAERSRKKLGFLVQFCAAKLKPNPISEEEARATPWGRTGVKSIPAPWRMGVCVEPFRATICKSFILRVKDFLWSYLHRGRMRPALRPAYLGIFGAKG</sequence>
<dbReference type="Proteomes" id="UP001642484">
    <property type="component" value="Unassembled WGS sequence"/>
</dbReference>
<evidence type="ECO:0000313" key="1">
    <source>
        <dbReference type="EMBL" id="CAK9076627.1"/>
    </source>
</evidence>
<comment type="caution">
    <text evidence="1">The sequence shown here is derived from an EMBL/GenBank/DDBJ whole genome shotgun (WGS) entry which is preliminary data.</text>
</comment>
<accession>A0ABP0PM83</accession>
<evidence type="ECO:0000313" key="2">
    <source>
        <dbReference type="Proteomes" id="UP001642484"/>
    </source>
</evidence>
<proteinExistence type="predicted"/>
<protein>
    <submittedName>
        <fullName evidence="1">Uncharacterized protein</fullName>
    </submittedName>
</protein>
<gene>
    <name evidence="1" type="ORF">CCMP2556_LOCUS37773</name>
</gene>
<reference evidence="1 2" key="1">
    <citation type="submission" date="2024-02" db="EMBL/GenBank/DDBJ databases">
        <authorList>
            <person name="Chen Y."/>
            <person name="Shah S."/>
            <person name="Dougan E. K."/>
            <person name="Thang M."/>
            <person name="Chan C."/>
        </authorList>
    </citation>
    <scope>NUCLEOTIDE SEQUENCE [LARGE SCALE GENOMIC DNA]</scope>
</reference>
<name>A0ABP0PM83_9DINO</name>